<dbReference type="PANTHER" id="PTHR34701">
    <property type="entry name" value="TRANSCRIPTIONAL REGULATOR MRAZ"/>
    <property type="match status" value="1"/>
</dbReference>
<dbReference type="AlphaFoldDB" id="A0A1T4KYI9"/>
<gene>
    <name evidence="7" type="primary">mraZ</name>
    <name evidence="9" type="ORF">SAMN02745149_01390</name>
</gene>
<name>A0A1T4KYI9_TREPO</name>
<evidence type="ECO:0000256" key="1">
    <source>
        <dbReference type="ARBA" id="ARBA00013860"/>
    </source>
</evidence>
<dbReference type="GO" id="GO:0000976">
    <property type="term" value="F:transcription cis-regulatory region binding"/>
    <property type="evidence" value="ECO:0007669"/>
    <property type="project" value="TreeGrafter"/>
</dbReference>
<dbReference type="STRING" id="261392.SAMN02745149_01390"/>
<evidence type="ECO:0000256" key="4">
    <source>
        <dbReference type="ARBA" id="ARBA00023015"/>
    </source>
</evidence>
<keyword evidence="4 7" id="KW-0805">Transcription regulation</keyword>
<evidence type="ECO:0000256" key="7">
    <source>
        <dbReference type="HAMAP-Rule" id="MF_01008"/>
    </source>
</evidence>
<comment type="subunit">
    <text evidence="7">Forms oligomers.</text>
</comment>
<dbReference type="InterPro" id="IPR035642">
    <property type="entry name" value="MraZ_N"/>
</dbReference>
<evidence type="ECO:0000256" key="6">
    <source>
        <dbReference type="ARBA" id="ARBA00023163"/>
    </source>
</evidence>
<keyword evidence="10" id="KW-1185">Reference proteome</keyword>
<dbReference type="CDD" id="cd16321">
    <property type="entry name" value="MraZ_C"/>
    <property type="match status" value="1"/>
</dbReference>
<dbReference type="GO" id="GO:0003700">
    <property type="term" value="F:DNA-binding transcription factor activity"/>
    <property type="evidence" value="ECO:0007669"/>
    <property type="project" value="UniProtKB-UniRule"/>
</dbReference>
<dbReference type="Proteomes" id="UP000190423">
    <property type="component" value="Unassembled WGS sequence"/>
</dbReference>
<dbReference type="CDD" id="cd16320">
    <property type="entry name" value="MraZ_N"/>
    <property type="match status" value="1"/>
</dbReference>
<dbReference type="InterPro" id="IPR003444">
    <property type="entry name" value="MraZ"/>
</dbReference>
<comment type="similarity">
    <text evidence="7">Belongs to the MraZ family.</text>
</comment>
<dbReference type="GO" id="GO:2000143">
    <property type="term" value="P:negative regulation of DNA-templated transcription initiation"/>
    <property type="evidence" value="ECO:0007669"/>
    <property type="project" value="TreeGrafter"/>
</dbReference>
<dbReference type="PROSITE" id="PS51740">
    <property type="entry name" value="SPOVT_ABRB"/>
    <property type="match status" value="2"/>
</dbReference>
<dbReference type="InterPro" id="IPR020603">
    <property type="entry name" value="MraZ_dom"/>
</dbReference>
<dbReference type="GO" id="GO:0005737">
    <property type="term" value="C:cytoplasm"/>
    <property type="evidence" value="ECO:0007669"/>
    <property type="project" value="UniProtKB-UniRule"/>
</dbReference>
<dbReference type="SUPFAM" id="SSF89447">
    <property type="entry name" value="AbrB/MazE/MraZ-like"/>
    <property type="match status" value="1"/>
</dbReference>
<keyword evidence="3" id="KW-0677">Repeat</keyword>
<dbReference type="InterPro" id="IPR007159">
    <property type="entry name" value="SpoVT-AbrB_dom"/>
</dbReference>
<keyword evidence="5 7" id="KW-0238">DNA-binding</keyword>
<evidence type="ECO:0000313" key="10">
    <source>
        <dbReference type="Proteomes" id="UP000190423"/>
    </source>
</evidence>
<evidence type="ECO:0000256" key="5">
    <source>
        <dbReference type="ARBA" id="ARBA00023125"/>
    </source>
</evidence>
<feature type="domain" description="SpoVT-AbrB" evidence="8">
    <location>
        <begin position="12"/>
        <end position="55"/>
    </location>
</feature>
<accession>A0A1T4KYI9</accession>
<evidence type="ECO:0000256" key="3">
    <source>
        <dbReference type="ARBA" id="ARBA00022737"/>
    </source>
</evidence>
<sequence length="152" mass="17401">MVGSGLNLLTGEYRNTLDEKGRILFPTKLRTGMADNVLVVTQAFDRCLWLFTPEEWENISSKLMENASPFNEKNRLVLRRFIAPAQEIEFDKSGRLSIPQSLREYASLSKDCVILGVNKYMELWDAESYKAYLTESEDSFRSAAEELNAISF</sequence>
<organism evidence="9 10">
    <name type="scientific">Treponema porcinum</name>
    <dbReference type="NCBI Taxonomy" id="261392"/>
    <lineage>
        <taxon>Bacteria</taxon>
        <taxon>Pseudomonadati</taxon>
        <taxon>Spirochaetota</taxon>
        <taxon>Spirochaetia</taxon>
        <taxon>Spirochaetales</taxon>
        <taxon>Treponemataceae</taxon>
        <taxon>Treponema</taxon>
    </lineage>
</organism>
<evidence type="ECO:0000256" key="2">
    <source>
        <dbReference type="ARBA" id="ARBA00022490"/>
    </source>
</evidence>
<dbReference type="PANTHER" id="PTHR34701:SF1">
    <property type="entry name" value="TRANSCRIPTIONAL REGULATOR MRAZ"/>
    <property type="match status" value="1"/>
</dbReference>
<evidence type="ECO:0000313" key="9">
    <source>
        <dbReference type="EMBL" id="SJZ47489.1"/>
    </source>
</evidence>
<proteinExistence type="inferred from homology"/>
<dbReference type="InterPro" id="IPR037914">
    <property type="entry name" value="SpoVT-AbrB_sf"/>
</dbReference>
<comment type="subcellular location">
    <subcellularLocation>
        <location evidence="7">Cytoplasm</location>
        <location evidence="7">Nucleoid</location>
    </subcellularLocation>
</comment>
<dbReference type="NCBIfam" id="TIGR00242">
    <property type="entry name" value="division/cell wall cluster transcriptional repressor MraZ"/>
    <property type="match status" value="1"/>
</dbReference>
<dbReference type="HAMAP" id="MF_01008">
    <property type="entry name" value="MraZ"/>
    <property type="match status" value="1"/>
</dbReference>
<dbReference type="Gene3D" id="3.40.1550.20">
    <property type="entry name" value="Transcriptional regulator MraZ domain"/>
    <property type="match status" value="1"/>
</dbReference>
<protein>
    <recommendedName>
        <fullName evidence="1 7">Transcriptional regulator MraZ</fullName>
    </recommendedName>
</protein>
<dbReference type="InterPro" id="IPR038619">
    <property type="entry name" value="MraZ_sf"/>
</dbReference>
<dbReference type="GO" id="GO:0009295">
    <property type="term" value="C:nucleoid"/>
    <property type="evidence" value="ECO:0007669"/>
    <property type="project" value="UniProtKB-SubCell"/>
</dbReference>
<reference evidence="9 10" key="1">
    <citation type="submission" date="2017-02" db="EMBL/GenBank/DDBJ databases">
        <authorList>
            <person name="Peterson S.W."/>
        </authorList>
    </citation>
    <scope>NUCLEOTIDE SEQUENCE [LARGE SCALE GENOMIC DNA]</scope>
    <source>
        <strain evidence="9 10">ATCC BAA-908</strain>
    </source>
</reference>
<dbReference type="EMBL" id="FUWG01000009">
    <property type="protein sequence ID" value="SJZ47489.1"/>
    <property type="molecule type" value="Genomic_DNA"/>
</dbReference>
<keyword evidence="2 7" id="KW-0963">Cytoplasm</keyword>
<evidence type="ECO:0000259" key="8">
    <source>
        <dbReference type="PROSITE" id="PS51740"/>
    </source>
</evidence>
<dbReference type="InterPro" id="IPR035644">
    <property type="entry name" value="MraZ_C"/>
</dbReference>
<dbReference type="Pfam" id="PF02381">
    <property type="entry name" value="MraZ"/>
    <property type="match status" value="2"/>
</dbReference>
<keyword evidence="6 7" id="KW-0804">Transcription</keyword>
<feature type="domain" description="SpoVT-AbrB" evidence="8">
    <location>
        <begin position="85"/>
        <end position="128"/>
    </location>
</feature>